<keyword evidence="8 11" id="KW-0067">ATP-binding</keyword>
<evidence type="ECO:0000256" key="4">
    <source>
        <dbReference type="ARBA" id="ARBA00022642"/>
    </source>
</evidence>
<evidence type="ECO:0000256" key="6">
    <source>
        <dbReference type="ARBA" id="ARBA00022695"/>
    </source>
</evidence>
<dbReference type="GO" id="GO:0004515">
    <property type="term" value="F:nicotinate-nucleotide adenylyltransferase activity"/>
    <property type="evidence" value="ECO:0007669"/>
    <property type="project" value="UniProtKB-UniRule"/>
</dbReference>
<evidence type="ECO:0000259" key="12">
    <source>
        <dbReference type="Pfam" id="PF01467"/>
    </source>
</evidence>
<keyword evidence="6 11" id="KW-0548">Nucleotidyltransferase</keyword>
<dbReference type="KEGG" id="dtr:RSDT_0880"/>
<dbReference type="UniPathway" id="UPA00253">
    <property type="reaction ID" value="UER00332"/>
</dbReference>
<reference evidence="13 14" key="1">
    <citation type="journal article" date="2017" name="ISME J.">
        <title>Genome of 'Ca. Desulfovibrio trichonymphae', an H2-oxidizing bacterium in a tripartite symbiotic system within a protist cell in the termite gut.</title>
        <authorList>
            <person name="Kuwahara H."/>
            <person name="Yuki M."/>
            <person name="Izawa K."/>
            <person name="Ohkuma M."/>
            <person name="Hongoh Y."/>
        </authorList>
    </citation>
    <scope>NUCLEOTIDE SEQUENCE [LARGE SCALE GENOMIC DNA]</scope>
    <source>
        <strain evidence="13 14">Rs-N31</strain>
    </source>
</reference>
<dbReference type="InterPro" id="IPR014729">
    <property type="entry name" value="Rossmann-like_a/b/a_fold"/>
</dbReference>
<dbReference type="PANTHER" id="PTHR39321">
    <property type="entry name" value="NICOTINATE-NUCLEOTIDE ADENYLYLTRANSFERASE-RELATED"/>
    <property type="match status" value="1"/>
</dbReference>
<dbReference type="EMBL" id="AP017368">
    <property type="protein sequence ID" value="BAV92392.1"/>
    <property type="molecule type" value="Genomic_DNA"/>
</dbReference>
<proteinExistence type="inferred from homology"/>
<comment type="catalytic activity">
    <reaction evidence="10 11">
        <text>nicotinate beta-D-ribonucleotide + ATP + H(+) = deamido-NAD(+) + diphosphate</text>
        <dbReference type="Rhea" id="RHEA:22860"/>
        <dbReference type="ChEBI" id="CHEBI:15378"/>
        <dbReference type="ChEBI" id="CHEBI:30616"/>
        <dbReference type="ChEBI" id="CHEBI:33019"/>
        <dbReference type="ChEBI" id="CHEBI:57502"/>
        <dbReference type="ChEBI" id="CHEBI:58437"/>
        <dbReference type="EC" id="2.7.7.18"/>
    </reaction>
</comment>
<evidence type="ECO:0000256" key="9">
    <source>
        <dbReference type="ARBA" id="ARBA00023027"/>
    </source>
</evidence>
<dbReference type="HAMAP" id="MF_00244">
    <property type="entry name" value="NaMN_adenylyltr"/>
    <property type="match status" value="1"/>
</dbReference>
<accession>A0A1J1E4K5</accession>
<dbReference type="AlphaFoldDB" id="A0A1J1E4K5"/>
<dbReference type="CDD" id="cd02165">
    <property type="entry name" value="NMNAT"/>
    <property type="match status" value="1"/>
</dbReference>
<dbReference type="RefSeq" id="WP_096399905.1">
    <property type="nucleotide sequence ID" value="NZ_AP017368.1"/>
</dbReference>
<sequence>MSRHGRAILGGSFNPPHIGHLRLAVEAHEALNGLIDGVDLTPCALPPHKAAGNLLPFGLRAAMLEAAVSDLPFLRCNRLESRREGIAYTWDMLTACRAALPGTDFYFLLGAPDFALLPTWFRGLELPSLCHFVVAPRGGMAENEFVATVVRLWPDAEERPSLLPRGRCLALPGGGRAYFLPLPCLNVSASDIRERWLNGRSVAYLVPRTVLRLLDGARAVAADRWQTME</sequence>
<keyword evidence="14" id="KW-1185">Reference proteome</keyword>
<feature type="domain" description="Cytidyltransferase-like" evidence="12">
    <location>
        <begin position="8"/>
        <end position="195"/>
    </location>
</feature>
<dbReference type="Pfam" id="PF01467">
    <property type="entry name" value="CTP_transf_like"/>
    <property type="match status" value="1"/>
</dbReference>
<dbReference type="GO" id="GO:0005524">
    <property type="term" value="F:ATP binding"/>
    <property type="evidence" value="ECO:0007669"/>
    <property type="project" value="UniProtKB-KW"/>
</dbReference>
<dbReference type="OrthoDB" id="5295945at2"/>
<evidence type="ECO:0000256" key="3">
    <source>
        <dbReference type="ARBA" id="ARBA00009014"/>
    </source>
</evidence>
<evidence type="ECO:0000256" key="2">
    <source>
        <dbReference type="ARBA" id="ARBA00005019"/>
    </source>
</evidence>
<keyword evidence="7 11" id="KW-0547">Nucleotide-binding</keyword>
<comment type="similarity">
    <text evidence="3 11">Belongs to the NadD family.</text>
</comment>
<evidence type="ECO:0000313" key="14">
    <source>
        <dbReference type="Proteomes" id="UP000242645"/>
    </source>
</evidence>
<name>A0A1J1E4K5_9BACT</name>
<dbReference type="SUPFAM" id="SSF52374">
    <property type="entry name" value="Nucleotidylyl transferase"/>
    <property type="match status" value="1"/>
</dbReference>
<dbReference type="EC" id="2.7.7.18" evidence="11"/>
<dbReference type="InterPro" id="IPR004821">
    <property type="entry name" value="Cyt_trans-like"/>
</dbReference>
<evidence type="ECO:0000256" key="11">
    <source>
        <dbReference type="HAMAP-Rule" id="MF_00244"/>
    </source>
</evidence>
<dbReference type="Proteomes" id="UP000242645">
    <property type="component" value="Chromosome"/>
</dbReference>
<gene>
    <name evidence="11 13" type="primary">nadD</name>
    <name evidence="13" type="ORF">RSDT_0880</name>
</gene>
<evidence type="ECO:0000256" key="8">
    <source>
        <dbReference type="ARBA" id="ARBA00022840"/>
    </source>
</evidence>
<dbReference type="Gene3D" id="3.40.50.620">
    <property type="entry name" value="HUPs"/>
    <property type="match status" value="1"/>
</dbReference>
<keyword evidence="5 11" id="KW-0808">Transferase</keyword>
<evidence type="ECO:0000256" key="7">
    <source>
        <dbReference type="ARBA" id="ARBA00022741"/>
    </source>
</evidence>
<keyword evidence="9 11" id="KW-0520">NAD</keyword>
<dbReference type="NCBIfam" id="TIGR00482">
    <property type="entry name" value="nicotinate (nicotinamide) nucleotide adenylyltransferase"/>
    <property type="match status" value="1"/>
</dbReference>
<comment type="pathway">
    <text evidence="2 11">Cofactor biosynthesis; NAD(+) biosynthesis; deamido-NAD(+) from nicotinate D-ribonucleotide: step 1/1.</text>
</comment>
<evidence type="ECO:0000256" key="5">
    <source>
        <dbReference type="ARBA" id="ARBA00022679"/>
    </source>
</evidence>
<protein>
    <recommendedName>
        <fullName evidence="11">Probable nicotinate-nucleotide adenylyltransferase</fullName>
        <ecNumber evidence="11">2.7.7.18</ecNumber>
    </recommendedName>
    <alternativeName>
        <fullName evidence="11">Deamido-NAD(+) diphosphorylase</fullName>
    </alternativeName>
    <alternativeName>
        <fullName evidence="11">Deamido-NAD(+) pyrophosphorylase</fullName>
    </alternativeName>
    <alternativeName>
        <fullName evidence="11">Nicotinate mononucleotide adenylyltransferase</fullName>
        <shortName evidence="11">NaMN adenylyltransferase</shortName>
    </alternativeName>
</protein>
<comment type="function">
    <text evidence="1 11">Catalyzes the reversible adenylation of nicotinate mononucleotide (NaMN) to nicotinic acid adenine dinucleotide (NaAD).</text>
</comment>
<evidence type="ECO:0000256" key="1">
    <source>
        <dbReference type="ARBA" id="ARBA00002324"/>
    </source>
</evidence>
<evidence type="ECO:0000256" key="10">
    <source>
        <dbReference type="ARBA" id="ARBA00048721"/>
    </source>
</evidence>
<dbReference type="InterPro" id="IPR005248">
    <property type="entry name" value="NadD/NMNAT"/>
</dbReference>
<evidence type="ECO:0000313" key="13">
    <source>
        <dbReference type="EMBL" id="BAV92392.1"/>
    </source>
</evidence>
<dbReference type="PANTHER" id="PTHR39321:SF3">
    <property type="entry name" value="PHOSPHOPANTETHEINE ADENYLYLTRANSFERASE"/>
    <property type="match status" value="1"/>
</dbReference>
<dbReference type="GO" id="GO:0009435">
    <property type="term" value="P:NAD+ biosynthetic process"/>
    <property type="evidence" value="ECO:0007669"/>
    <property type="project" value="UniProtKB-UniRule"/>
</dbReference>
<keyword evidence="4 11" id="KW-0662">Pyridine nucleotide biosynthesis</keyword>
<organism evidence="13 14">
    <name type="scientific">Candidatus Desulfovibrio trichonymphae</name>
    <dbReference type="NCBI Taxonomy" id="1725232"/>
    <lineage>
        <taxon>Bacteria</taxon>
        <taxon>Pseudomonadati</taxon>
        <taxon>Thermodesulfobacteriota</taxon>
        <taxon>Desulfovibrionia</taxon>
        <taxon>Desulfovibrionales</taxon>
        <taxon>Desulfovibrionaceae</taxon>
        <taxon>Desulfovibrio</taxon>
    </lineage>
</organism>